<keyword evidence="2" id="KW-0378">Hydrolase</keyword>
<dbReference type="InterPro" id="IPR029058">
    <property type="entry name" value="AB_hydrolase_fold"/>
</dbReference>
<sequence>MGRRNYIDIDWPELLELIDGLDQEKLNRIRINREVIPIIFVPGIMGSRLKNKNSGERVWDPDREIMCMLMKYGGAWNSPAQRKRMLIGERFEPEYLVVDRDNPDHNKKFYTSEDPGRAKRGWGGVYWGSYGRFLEQLQNHDWEVPLQPSEKPGIKDLVGYCFEFPVHAFGYNWTDSNFNSGEKLAEEIDSVIWRYRKKERMCNHVILVSHSMGGLVCRSACKLHDAEKKVLGVIHGVQPATGAAAAYWRMKAGFERTGGGLLSSLNSKVSAWVLGTNGEEVTCILANSPGGLELLPNQHYTDNNGNAGWLHIPVKGGTELVLPKNGDPYEEIYRIKSQKFWRLIRPDWLSPTDKALTTEDRYGNEKSAWGEYLRCLKKAKSFHTKLNKLCHRTTYHFFSSNLKTVDQISFKDEELRSWSEYKAATDAGGIPYYIEKTYSHQLSSRGSCVIYANEAGDEFTSPPADTDGLRVFTMTHPEQFRGGGDGTVPQSSGFALAGEADSFKLLGVDHQSVFEDQIAVTFVYSTIINIAAELIEANRVTC</sequence>
<evidence type="ECO:0000259" key="1">
    <source>
        <dbReference type="Pfam" id="PF07819"/>
    </source>
</evidence>
<gene>
    <name evidence="2" type="ORF">JFN93_20010</name>
</gene>
<evidence type="ECO:0000313" key="2">
    <source>
        <dbReference type="EMBL" id="MBJ6727002.1"/>
    </source>
</evidence>
<keyword evidence="3" id="KW-1185">Reference proteome</keyword>
<dbReference type="Gene3D" id="3.40.50.1820">
    <property type="entry name" value="alpha/beta hydrolase"/>
    <property type="match status" value="1"/>
</dbReference>
<dbReference type="Pfam" id="PF07819">
    <property type="entry name" value="PGAP1"/>
    <property type="match status" value="1"/>
</dbReference>
<dbReference type="RefSeq" id="WP_199385919.1">
    <property type="nucleotide sequence ID" value="NZ_JAEMHM010000019.1"/>
</dbReference>
<feature type="domain" description="GPI inositol-deacylase PGAP1-like alpha/beta" evidence="1">
    <location>
        <begin position="185"/>
        <end position="236"/>
    </location>
</feature>
<reference evidence="2" key="1">
    <citation type="submission" date="2020-12" db="EMBL/GenBank/DDBJ databases">
        <title>Geomonas sp. Red875, isolated from river sediment.</title>
        <authorList>
            <person name="Xu Z."/>
            <person name="Zhang Z."/>
            <person name="Masuda Y."/>
            <person name="Itoh H."/>
            <person name="Senoo K."/>
        </authorList>
    </citation>
    <scope>NUCLEOTIDE SEQUENCE</scope>
    <source>
        <strain evidence="2">Red875</strain>
    </source>
</reference>
<dbReference type="SUPFAM" id="SSF53474">
    <property type="entry name" value="alpha/beta-Hydrolases"/>
    <property type="match status" value="1"/>
</dbReference>
<dbReference type="InterPro" id="IPR012908">
    <property type="entry name" value="PGAP1-ab_dom-like"/>
</dbReference>
<comment type="caution">
    <text evidence="2">The sequence shown here is derived from an EMBL/GenBank/DDBJ whole genome shotgun (WGS) entry which is preliminary data.</text>
</comment>
<organism evidence="2 3">
    <name type="scientific">Geomesophilobacter sediminis</name>
    <dbReference type="NCBI Taxonomy" id="2798584"/>
    <lineage>
        <taxon>Bacteria</taxon>
        <taxon>Pseudomonadati</taxon>
        <taxon>Thermodesulfobacteriota</taxon>
        <taxon>Desulfuromonadia</taxon>
        <taxon>Geobacterales</taxon>
        <taxon>Geobacteraceae</taxon>
        <taxon>Geomesophilobacter</taxon>
    </lineage>
</organism>
<dbReference type="EMBL" id="JAEMHM010000019">
    <property type="protein sequence ID" value="MBJ6727002.1"/>
    <property type="molecule type" value="Genomic_DNA"/>
</dbReference>
<dbReference type="Proteomes" id="UP000636888">
    <property type="component" value="Unassembled WGS sequence"/>
</dbReference>
<dbReference type="PANTHER" id="PTHR11440">
    <property type="entry name" value="LECITHIN-CHOLESTEROL ACYLTRANSFERASE-RELATED"/>
    <property type="match status" value="1"/>
</dbReference>
<proteinExistence type="predicted"/>
<dbReference type="AlphaFoldDB" id="A0A8J7M1N7"/>
<protein>
    <submittedName>
        <fullName evidence="2">Alpha/beta hydrolase</fullName>
    </submittedName>
</protein>
<dbReference type="GO" id="GO:0016788">
    <property type="term" value="F:hydrolase activity, acting on ester bonds"/>
    <property type="evidence" value="ECO:0007669"/>
    <property type="project" value="InterPro"/>
</dbReference>
<evidence type="ECO:0000313" key="3">
    <source>
        <dbReference type="Proteomes" id="UP000636888"/>
    </source>
</evidence>
<name>A0A8J7M1N7_9BACT</name>
<accession>A0A8J7M1N7</accession>